<accession>A0A9P0MI92</accession>
<reference evidence="1" key="1">
    <citation type="submission" date="2022-01" db="EMBL/GenBank/DDBJ databases">
        <authorList>
            <person name="King R."/>
        </authorList>
    </citation>
    <scope>NUCLEOTIDE SEQUENCE</scope>
</reference>
<name>A0A9P0MI92_NEZVI</name>
<gene>
    <name evidence="1" type="ORF">NEZAVI_LOCUS6211</name>
</gene>
<proteinExistence type="predicted"/>
<protein>
    <submittedName>
        <fullName evidence="1">Uncharacterized protein</fullName>
    </submittedName>
</protein>
<dbReference type="EMBL" id="OV725079">
    <property type="protein sequence ID" value="CAH1396070.1"/>
    <property type="molecule type" value="Genomic_DNA"/>
</dbReference>
<evidence type="ECO:0000313" key="2">
    <source>
        <dbReference type="Proteomes" id="UP001152798"/>
    </source>
</evidence>
<evidence type="ECO:0000313" key="1">
    <source>
        <dbReference type="EMBL" id="CAH1396070.1"/>
    </source>
</evidence>
<sequence>MAETVYHLSTDQIHINAGPDMLEAFLGGAAFRGGWHDRLQFPQLDFIRHDFADELSYNGKTSSPSYFMYCPCNLQIIDVRHYCGDLKVVEEASVMVLTAIWNILVFHQRNLITS</sequence>
<organism evidence="1 2">
    <name type="scientific">Nezara viridula</name>
    <name type="common">Southern green stink bug</name>
    <name type="synonym">Cimex viridulus</name>
    <dbReference type="NCBI Taxonomy" id="85310"/>
    <lineage>
        <taxon>Eukaryota</taxon>
        <taxon>Metazoa</taxon>
        <taxon>Ecdysozoa</taxon>
        <taxon>Arthropoda</taxon>
        <taxon>Hexapoda</taxon>
        <taxon>Insecta</taxon>
        <taxon>Pterygota</taxon>
        <taxon>Neoptera</taxon>
        <taxon>Paraneoptera</taxon>
        <taxon>Hemiptera</taxon>
        <taxon>Heteroptera</taxon>
        <taxon>Panheteroptera</taxon>
        <taxon>Pentatomomorpha</taxon>
        <taxon>Pentatomoidea</taxon>
        <taxon>Pentatomidae</taxon>
        <taxon>Pentatominae</taxon>
        <taxon>Nezara</taxon>
    </lineage>
</organism>
<dbReference type="Proteomes" id="UP001152798">
    <property type="component" value="Chromosome 3"/>
</dbReference>
<dbReference type="AlphaFoldDB" id="A0A9P0MI92"/>
<keyword evidence="2" id="KW-1185">Reference proteome</keyword>